<dbReference type="Pfam" id="PF01402">
    <property type="entry name" value="RHH_1"/>
    <property type="match status" value="1"/>
</dbReference>
<proteinExistence type="predicted"/>
<evidence type="ECO:0000259" key="1">
    <source>
        <dbReference type="Pfam" id="PF01402"/>
    </source>
</evidence>
<organism evidence="2 3">
    <name type="scientific">Phytoactinopolyspora halotolerans</name>
    <dbReference type="NCBI Taxonomy" id="1981512"/>
    <lineage>
        <taxon>Bacteria</taxon>
        <taxon>Bacillati</taxon>
        <taxon>Actinomycetota</taxon>
        <taxon>Actinomycetes</taxon>
        <taxon>Jiangellales</taxon>
        <taxon>Jiangellaceae</taxon>
        <taxon>Phytoactinopolyspora</taxon>
    </lineage>
</organism>
<dbReference type="InterPro" id="IPR010985">
    <property type="entry name" value="Ribbon_hlx_hlx"/>
</dbReference>
<dbReference type="InterPro" id="IPR013321">
    <property type="entry name" value="Arc_rbn_hlx_hlx"/>
</dbReference>
<dbReference type="Proteomes" id="UP000475214">
    <property type="component" value="Unassembled WGS sequence"/>
</dbReference>
<keyword evidence="3" id="KW-1185">Reference proteome</keyword>
<evidence type="ECO:0000313" key="2">
    <source>
        <dbReference type="EMBL" id="NEE02442.1"/>
    </source>
</evidence>
<dbReference type="InterPro" id="IPR002145">
    <property type="entry name" value="CopG"/>
</dbReference>
<name>A0A6L9SCY0_9ACTN</name>
<comment type="caution">
    <text evidence="2">The sequence shown here is derived from an EMBL/GenBank/DDBJ whole genome shotgun (WGS) entry which is preliminary data.</text>
</comment>
<dbReference type="AlphaFoldDB" id="A0A6L9SCY0"/>
<dbReference type="SUPFAM" id="SSF47598">
    <property type="entry name" value="Ribbon-helix-helix"/>
    <property type="match status" value="1"/>
</dbReference>
<dbReference type="EMBL" id="JAAGOA010000014">
    <property type="protein sequence ID" value="NEE02442.1"/>
    <property type="molecule type" value="Genomic_DNA"/>
</dbReference>
<reference evidence="2 3" key="1">
    <citation type="submission" date="2020-02" db="EMBL/GenBank/DDBJ databases">
        <authorList>
            <person name="Li X.-J."/>
            <person name="Han X.-M."/>
        </authorList>
    </citation>
    <scope>NUCLEOTIDE SEQUENCE [LARGE SCALE GENOMIC DNA]</scope>
    <source>
        <strain evidence="2 3">CCTCC AB 2017055</strain>
    </source>
</reference>
<feature type="domain" description="Ribbon-helix-helix protein CopG" evidence="1">
    <location>
        <begin position="9"/>
        <end position="36"/>
    </location>
</feature>
<dbReference type="Gene3D" id="1.10.1220.10">
    <property type="entry name" value="Met repressor-like"/>
    <property type="match status" value="1"/>
</dbReference>
<sequence length="73" mass="8327">MTDLLIRNIDEEVVRRIDAHAERQGLSRSEYLRREVSRLAEIGARPATRADLARSAELFADLADESVMEQAWS</sequence>
<protein>
    <submittedName>
        <fullName evidence="2">Ribbon-helix-helix protein, CopG family</fullName>
    </submittedName>
</protein>
<evidence type="ECO:0000313" key="3">
    <source>
        <dbReference type="Proteomes" id="UP000475214"/>
    </source>
</evidence>
<dbReference type="GO" id="GO:0006355">
    <property type="term" value="P:regulation of DNA-templated transcription"/>
    <property type="evidence" value="ECO:0007669"/>
    <property type="project" value="InterPro"/>
</dbReference>
<gene>
    <name evidence="2" type="ORF">G1H10_19920</name>
</gene>
<dbReference type="RefSeq" id="WP_163740956.1">
    <property type="nucleotide sequence ID" value="NZ_JAAGOA010000014.1"/>
</dbReference>
<accession>A0A6L9SCY0</accession>